<keyword evidence="8" id="KW-1185">Reference proteome</keyword>
<evidence type="ECO:0000313" key="7">
    <source>
        <dbReference type="EMBL" id="KJY48830.1"/>
    </source>
</evidence>
<sequence length="460" mass="52159">MKKTQNKLKIGMRMQLTIKRMGINGEGIAYYQNTLIFIPQALPGEIILGEITAITHNFCRARLLQIIRSSKLRNPNPPQLFGQVGGLELAHLSYPQQLKYKRLMVTEALRHFRPQGYRSYLVKSTIKADNPWHYRNKAQFQLRQKKGKLICGLYQTGTHQVVDSLEIPTQRPLTLQILQSLLPIIEELQIPIYDPHSHSGIIKTLVVRESVAYQQAQLTFITNSRKLPHKSQLIAQIKQKIPAVISIAQNFNPQTTGPLWGAETTILWGDNYLREKIGNYDFFLSPAAFFQLNPEQTTKLYQIATAALNPQPNDIVIDAYAGVGTIGISLAQQVQQVLGAEIIPAAVKDAQLNLRQNHITNASYQVGAVEKLYPQWLQQGIQPTALIVDPPRSGLTQEFIKFIQQSQPAKFVYISCNPATLARDLKYLTSFYHVDWLQPLDMFPQTPQVEVITKLSRRFS</sequence>
<reference evidence="7 8" key="1">
    <citation type="submission" date="2014-12" db="EMBL/GenBank/DDBJ databases">
        <title>Comparative genomics of the lactic acid bacteria isolated from the honey bee gut.</title>
        <authorList>
            <person name="Ellegaard K.M."/>
            <person name="Tamarit D."/>
            <person name="Javelind E."/>
            <person name="Olofsson T."/>
            <person name="Andersson S.G."/>
            <person name="Vasquez A."/>
        </authorList>
    </citation>
    <scope>NUCLEOTIDE SEQUENCE [LARGE SCALE GENOMIC DNA]</scope>
    <source>
        <strain evidence="7 8">Hon2</strain>
    </source>
</reference>
<dbReference type="PROSITE" id="PS51687">
    <property type="entry name" value="SAM_MT_RNA_M5U"/>
    <property type="match status" value="1"/>
</dbReference>
<dbReference type="HOGENOM" id="CLU_014689_7_1_9"/>
<dbReference type="GO" id="GO:0070475">
    <property type="term" value="P:rRNA base methylation"/>
    <property type="evidence" value="ECO:0007669"/>
    <property type="project" value="TreeGrafter"/>
</dbReference>
<name>A0A0F4KQZ4_9LACO</name>
<feature type="active site" evidence="5">
    <location>
        <position position="416"/>
    </location>
</feature>
<dbReference type="Proteomes" id="UP000033695">
    <property type="component" value="Unassembled WGS sequence"/>
</dbReference>
<comment type="similarity">
    <text evidence="4">Belongs to the class I-like SAM-binding methyltransferase superfamily. RNA M5U methyltransferase family.</text>
</comment>
<evidence type="ECO:0000313" key="8">
    <source>
        <dbReference type="Proteomes" id="UP000033695"/>
    </source>
</evidence>
<gene>
    <name evidence="7" type="ORF">JG29_12410</name>
</gene>
<dbReference type="InterPro" id="IPR002792">
    <property type="entry name" value="TRAM_dom"/>
</dbReference>
<dbReference type="AlphaFoldDB" id="A0A0F4KQZ4"/>
<evidence type="ECO:0000256" key="4">
    <source>
        <dbReference type="PROSITE-ProRule" id="PRU01024"/>
    </source>
</evidence>
<comment type="caution">
    <text evidence="7">The sequence shown here is derived from an EMBL/GenBank/DDBJ whole genome shotgun (WGS) entry which is preliminary data.</text>
</comment>
<keyword evidence="1 4" id="KW-0489">Methyltransferase</keyword>
<evidence type="ECO:0000259" key="6">
    <source>
        <dbReference type="PROSITE" id="PS50926"/>
    </source>
</evidence>
<dbReference type="PANTHER" id="PTHR11061:SF45">
    <property type="match status" value="1"/>
</dbReference>
<dbReference type="PROSITE" id="PS50926">
    <property type="entry name" value="TRAM"/>
    <property type="match status" value="1"/>
</dbReference>
<dbReference type="PANTHER" id="PTHR11061">
    <property type="entry name" value="RNA M5U METHYLTRANSFERASE"/>
    <property type="match status" value="1"/>
</dbReference>
<dbReference type="Gene3D" id="2.40.50.140">
    <property type="entry name" value="Nucleic acid-binding proteins"/>
    <property type="match status" value="1"/>
</dbReference>
<dbReference type="GO" id="GO:0070041">
    <property type="term" value="F:rRNA (uridine-C5-)-methyltransferase activity"/>
    <property type="evidence" value="ECO:0007669"/>
    <property type="project" value="TreeGrafter"/>
</dbReference>
<feature type="binding site" evidence="4">
    <location>
        <position position="291"/>
    </location>
    <ligand>
        <name>S-adenosyl-L-methionine</name>
        <dbReference type="ChEBI" id="CHEBI:59789"/>
    </ligand>
</feature>
<dbReference type="STRING" id="1218508.JG29_12410"/>
<dbReference type="InterPro" id="IPR029063">
    <property type="entry name" value="SAM-dependent_MTases_sf"/>
</dbReference>
<dbReference type="InterPro" id="IPR010280">
    <property type="entry name" value="U5_MeTrfase_fam"/>
</dbReference>
<dbReference type="Pfam" id="PF01938">
    <property type="entry name" value="TRAM"/>
    <property type="match status" value="1"/>
</dbReference>
<dbReference type="SUPFAM" id="SSF50249">
    <property type="entry name" value="Nucleic acid-binding proteins"/>
    <property type="match status" value="1"/>
</dbReference>
<organism evidence="7 8">
    <name type="scientific">Bombilactobacillus mellis</name>
    <dbReference type="NCBI Taxonomy" id="1218508"/>
    <lineage>
        <taxon>Bacteria</taxon>
        <taxon>Bacillati</taxon>
        <taxon>Bacillota</taxon>
        <taxon>Bacilli</taxon>
        <taxon>Lactobacillales</taxon>
        <taxon>Lactobacillaceae</taxon>
        <taxon>Bombilactobacillus</taxon>
    </lineage>
</organism>
<keyword evidence="3 4" id="KW-0949">S-adenosyl-L-methionine</keyword>
<dbReference type="FunFam" id="2.40.50.1070:FF:000003">
    <property type="entry name" value="23S rRNA (Uracil-5-)-methyltransferase RumA"/>
    <property type="match status" value="1"/>
</dbReference>
<dbReference type="EMBL" id="JXBZ01000008">
    <property type="protein sequence ID" value="KJY48830.1"/>
    <property type="molecule type" value="Genomic_DNA"/>
</dbReference>
<dbReference type="Gene3D" id="3.40.50.150">
    <property type="entry name" value="Vaccinia Virus protein VP39"/>
    <property type="match status" value="1"/>
</dbReference>
<dbReference type="InterPro" id="IPR012340">
    <property type="entry name" value="NA-bd_OB-fold"/>
</dbReference>
<evidence type="ECO:0000256" key="3">
    <source>
        <dbReference type="ARBA" id="ARBA00022691"/>
    </source>
</evidence>
<feature type="binding site" evidence="4">
    <location>
        <position position="389"/>
    </location>
    <ligand>
        <name>S-adenosyl-L-methionine</name>
        <dbReference type="ChEBI" id="CHEBI:59789"/>
    </ligand>
</feature>
<evidence type="ECO:0000256" key="2">
    <source>
        <dbReference type="ARBA" id="ARBA00022679"/>
    </source>
</evidence>
<feature type="domain" description="TRAM" evidence="6">
    <location>
        <begin position="7"/>
        <end position="65"/>
    </location>
</feature>
<dbReference type="PATRIC" id="fig|1218508.4.peg.1229"/>
<accession>A0A0F4KQZ4</accession>
<dbReference type="NCBIfam" id="TIGR00479">
    <property type="entry name" value="rumA"/>
    <property type="match status" value="1"/>
</dbReference>
<dbReference type="Gene3D" id="2.40.50.1070">
    <property type="match status" value="1"/>
</dbReference>
<feature type="binding site" evidence="4">
    <location>
        <position position="341"/>
    </location>
    <ligand>
        <name>S-adenosyl-L-methionine</name>
        <dbReference type="ChEBI" id="CHEBI:59789"/>
    </ligand>
</feature>
<dbReference type="InterPro" id="IPR030390">
    <property type="entry name" value="MeTrfase_TrmA_AS"/>
</dbReference>
<evidence type="ECO:0000256" key="1">
    <source>
        <dbReference type="ARBA" id="ARBA00022603"/>
    </source>
</evidence>
<dbReference type="SUPFAM" id="SSF53335">
    <property type="entry name" value="S-adenosyl-L-methionine-dependent methyltransferases"/>
    <property type="match status" value="1"/>
</dbReference>
<dbReference type="PROSITE" id="PS01230">
    <property type="entry name" value="TRMA_1"/>
    <property type="match status" value="1"/>
</dbReference>
<feature type="active site" description="Nucleophile" evidence="4">
    <location>
        <position position="416"/>
    </location>
</feature>
<feature type="binding site" evidence="4">
    <location>
        <position position="320"/>
    </location>
    <ligand>
        <name>S-adenosyl-L-methionine</name>
        <dbReference type="ChEBI" id="CHEBI:59789"/>
    </ligand>
</feature>
<evidence type="ECO:0000256" key="5">
    <source>
        <dbReference type="PROSITE-ProRule" id="PRU10015"/>
    </source>
</evidence>
<protein>
    <submittedName>
        <fullName evidence="7">Putative RNA methyltransferase</fullName>
    </submittedName>
</protein>
<dbReference type="Pfam" id="PF05958">
    <property type="entry name" value="tRNA_U5-meth_tr"/>
    <property type="match status" value="1"/>
</dbReference>
<dbReference type="FunFam" id="3.40.50.150:FF:000009">
    <property type="entry name" value="23S rRNA (Uracil(1939)-C(5))-methyltransferase RlmD"/>
    <property type="match status" value="1"/>
</dbReference>
<dbReference type="RefSeq" id="WP_232297095.1">
    <property type="nucleotide sequence ID" value="NZ_JBHTHW010000008.1"/>
</dbReference>
<proteinExistence type="inferred from homology"/>
<keyword evidence="2 4" id="KW-0808">Transferase</keyword>
<dbReference type="CDD" id="cd02440">
    <property type="entry name" value="AdoMet_MTases"/>
    <property type="match status" value="1"/>
</dbReference>